<evidence type="ECO:0000256" key="1">
    <source>
        <dbReference type="SAM" id="SignalP"/>
    </source>
</evidence>
<protein>
    <submittedName>
        <fullName evidence="2">Uncharacterized protein</fullName>
    </submittedName>
</protein>
<reference evidence="3" key="1">
    <citation type="submission" date="2019-05" db="EMBL/GenBank/DDBJ databases">
        <title>Flavobacterium profundi sp. nov., isolated from a deep-sea seamount.</title>
        <authorList>
            <person name="Zhang D.-C."/>
        </authorList>
    </citation>
    <scope>NUCLEOTIDE SEQUENCE [LARGE SCALE GENOMIC DNA]</scope>
    <source>
        <strain evidence="3">TP390</strain>
    </source>
</reference>
<gene>
    <name evidence="2" type="ORF">GOQ30_11965</name>
</gene>
<keyword evidence="1" id="KW-0732">Signal</keyword>
<dbReference type="OrthoDB" id="1361071at2"/>
<accession>A0A6I4ISU3</accession>
<feature type="signal peptide" evidence="1">
    <location>
        <begin position="1"/>
        <end position="22"/>
    </location>
</feature>
<proteinExistence type="predicted"/>
<keyword evidence="3" id="KW-1185">Reference proteome</keyword>
<name>A0A6I4ISU3_9FLAO</name>
<feature type="chain" id="PRO_5026273383" evidence="1">
    <location>
        <begin position="23"/>
        <end position="137"/>
    </location>
</feature>
<dbReference type="RefSeq" id="WP_140998253.1">
    <property type="nucleotide sequence ID" value="NZ_VDCZ01000009.1"/>
</dbReference>
<dbReference type="AlphaFoldDB" id="A0A6I4ISU3"/>
<comment type="caution">
    <text evidence="2">The sequence shown here is derived from an EMBL/GenBank/DDBJ whole genome shotgun (WGS) entry which is preliminary data.</text>
</comment>
<evidence type="ECO:0000313" key="3">
    <source>
        <dbReference type="Proteomes" id="UP000431264"/>
    </source>
</evidence>
<dbReference type="Proteomes" id="UP000431264">
    <property type="component" value="Unassembled WGS sequence"/>
</dbReference>
<organism evidence="2 3">
    <name type="scientific">Flavobacterium profundi</name>
    <dbReference type="NCBI Taxonomy" id="1774945"/>
    <lineage>
        <taxon>Bacteria</taxon>
        <taxon>Pseudomonadati</taxon>
        <taxon>Bacteroidota</taxon>
        <taxon>Flavobacteriia</taxon>
        <taxon>Flavobacteriales</taxon>
        <taxon>Flavobacteriaceae</taxon>
        <taxon>Flavobacterium</taxon>
    </lineage>
</organism>
<sequence>MKNFTFTLLVALLYSLGGYSQCNDGTITGYFTVILGQPTTFTATPDAQCDNCYDWDVNNHYTSTDNQTIGTLKIVGTDTNKSIVIEPTAVGAFSLQLSYMDEKGYHTASFMGNVVSPTEILSEKTQVTYVKDKKTNK</sequence>
<evidence type="ECO:0000313" key="2">
    <source>
        <dbReference type="EMBL" id="MVO09877.1"/>
    </source>
</evidence>
<dbReference type="EMBL" id="WQLW01000009">
    <property type="protein sequence ID" value="MVO09877.1"/>
    <property type="molecule type" value="Genomic_DNA"/>
</dbReference>